<evidence type="ECO:0000256" key="10">
    <source>
        <dbReference type="ARBA" id="ARBA00023136"/>
    </source>
</evidence>
<dbReference type="GO" id="GO:0042168">
    <property type="term" value="P:heme metabolic process"/>
    <property type="evidence" value="ECO:0007669"/>
    <property type="project" value="InterPro"/>
</dbReference>
<dbReference type="UniPathway" id="UPA00252"/>
<keyword evidence="11" id="KW-0627">Porphyrin biosynthesis</keyword>
<dbReference type="RefSeq" id="WP_122314741.1">
    <property type="nucleotide sequence ID" value="NZ_RBRE01000017.1"/>
</dbReference>
<evidence type="ECO:0000256" key="2">
    <source>
        <dbReference type="ARBA" id="ARBA00004429"/>
    </source>
</evidence>
<keyword evidence="5" id="KW-0997">Cell inner membrane</keyword>
<dbReference type="SUPFAM" id="SSF48452">
    <property type="entry name" value="TPR-like"/>
    <property type="match status" value="1"/>
</dbReference>
<sequence length="414" mass="46661">MKRVYLLLCIAIAVAALIGIAIAEHSGYVLIAYQNFRYESSLWATLGLFVALLLLVFVVRTLITLLATSGGVVNPWSRRNRSRRVQLAIEQGQMDLAEGRWASAQRHLHRAAESDPQPLLYYLGAARAANEQGRYDESDSLLERALERQPQAELAIALSHAQLQQDRGDTDGALSTLQAMHERHPHNPQVLRQLQRLYQQRGDWSELIRLMPELRKDKVLPPRELAELERRAWGENLTLAAYREEGDGALTGLPSLEKAWKGLSSAQRQEPQLVLAYAEQLRRLGADAQAEEVLRTALKKDYNSHLARLYGLVRGSDESKQLQAAEGWLKHHPEDPSLLLSLGRICLQARLWGKARDYLESSLRLQRNPETCAELARLLAQLGETDRSNQLFQEGLGMLDERFLARPLPALSSI</sequence>
<dbReference type="Proteomes" id="UP000277236">
    <property type="component" value="Unassembled WGS sequence"/>
</dbReference>
<dbReference type="SMART" id="SM00028">
    <property type="entry name" value="TPR"/>
    <property type="match status" value="2"/>
</dbReference>
<keyword evidence="4" id="KW-1003">Cell membrane</keyword>
<organism evidence="14 15">
    <name type="scientific">Pseudomonas cichorii</name>
    <dbReference type="NCBI Taxonomy" id="36746"/>
    <lineage>
        <taxon>Bacteria</taxon>
        <taxon>Pseudomonadati</taxon>
        <taxon>Pseudomonadota</taxon>
        <taxon>Gammaproteobacteria</taxon>
        <taxon>Pseudomonadales</taxon>
        <taxon>Pseudomonadaceae</taxon>
        <taxon>Pseudomonas</taxon>
    </lineage>
</organism>
<dbReference type="Gene3D" id="1.25.40.10">
    <property type="entry name" value="Tetratricopeptide repeat domain"/>
    <property type="match status" value="2"/>
</dbReference>
<accession>A0A3M4M650</accession>
<dbReference type="AlphaFoldDB" id="A0A3M4M650"/>
<comment type="subcellular location">
    <subcellularLocation>
        <location evidence="2">Cell inner membrane</location>
        <topology evidence="2">Multi-pass membrane protein</topology>
    </subcellularLocation>
</comment>
<keyword evidence="7" id="KW-0677">Repeat</keyword>
<comment type="pathway">
    <text evidence="3">Porphyrin-containing compound metabolism; protoheme biosynthesis.</text>
</comment>
<gene>
    <name evidence="14" type="ORF">ALQ04_00191</name>
</gene>
<evidence type="ECO:0000256" key="12">
    <source>
        <dbReference type="SAM" id="Phobius"/>
    </source>
</evidence>
<dbReference type="PANTHER" id="PTHR14027">
    <property type="entry name" value="RNA POLYMERASE-ASSOCIATED PROTEIN CTR9"/>
    <property type="match status" value="1"/>
</dbReference>
<evidence type="ECO:0000256" key="7">
    <source>
        <dbReference type="ARBA" id="ARBA00022737"/>
    </source>
</evidence>
<keyword evidence="9 12" id="KW-1133">Transmembrane helix</keyword>
<evidence type="ECO:0000256" key="4">
    <source>
        <dbReference type="ARBA" id="ARBA00022475"/>
    </source>
</evidence>
<dbReference type="OrthoDB" id="7053339at2"/>
<evidence type="ECO:0000256" key="8">
    <source>
        <dbReference type="ARBA" id="ARBA00022803"/>
    </source>
</evidence>
<evidence type="ECO:0000256" key="6">
    <source>
        <dbReference type="ARBA" id="ARBA00022692"/>
    </source>
</evidence>
<dbReference type="InterPro" id="IPR010817">
    <property type="entry name" value="HemY_N"/>
</dbReference>
<dbReference type="InterPro" id="IPR005254">
    <property type="entry name" value="Heme_biosyn_assoc_TPR_pro"/>
</dbReference>
<proteinExistence type="predicted"/>
<evidence type="ECO:0000256" key="11">
    <source>
        <dbReference type="ARBA" id="ARBA00023244"/>
    </source>
</evidence>
<dbReference type="InterPro" id="IPR031101">
    <property type="entry name" value="Ctr9"/>
</dbReference>
<dbReference type="GO" id="GO:0000993">
    <property type="term" value="F:RNA polymerase II complex binding"/>
    <property type="evidence" value="ECO:0007669"/>
    <property type="project" value="TreeGrafter"/>
</dbReference>
<evidence type="ECO:0000256" key="9">
    <source>
        <dbReference type="ARBA" id="ARBA00022989"/>
    </source>
</evidence>
<protein>
    <submittedName>
        <fullName evidence="14">Putative HemY protein</fullName>
    </submittedName>
</protein>
<comment type="function">
    <text evidence="1">Involved in a late step of protoheme IX synthesis.</text>
</comment>
<evidence type="ECO:0000256" key="5">
    <source>
        <dbReference type="ARBA" id="ARBA00022519"/>
    </source>
</evidence>
<comment type="caution">
    <text evidence="14">The sequence shown here is derived from an EMBL/GenBank/DDBJ whole genome shotgun (WGS) entry which is preliminary data.</text>
</comment>
<dbReference type="GO" id="GO:0006368">
    <property type="term" value="P:transcription elongation by RNA polymerase II"/>
    <property type="evidence" value="ECO:0007669"/>
    <property type="project" value="TreeGrafter"/>
</dbReference>
<dbReference type="NCBIfam" id="TIGR00540">
    <property type="entry name" value="TPR_hemY_coli"/>
    <property type="match status" value="1"/>
</dbReference>
<name>A0A3M4M650_PSECI</name>
<evidence type="ECO:0000256" key="3">
    <source>
        <dbReference type="ARBA" id="ARBA00004744"/>
    </source>
</evidence>
<feature type="domain" description="HemY N-terminal" evidence="13">
    <location>
        <begin position="27"/>
        <end position="133"/>
    </location>
</feature>
<evidence type="ECO:0000313" key="15">
    <source>
        <dbReference type="Proteomes" id="UP000277236"/>
    </source>
</evidence>
<evidence type="ECO:0000256" key="1">
    <source>
        <dbReference type="ARBA" id="ARBA00002962"/>
    </source>
</evidence>
<reference evidence="14 15" key="1">
    <citation type="submission" date="2018-08" db="EMBL/GenBank/DDBJ databases">
        <title>Recombination of ecologically and evolutionarily significant loci maintains genetic cohesion in the Pseudomonas syringae species complex.</title>
        <authorList>
            <person name="Dillon M."/>
            <person name="Thakur S."/>
            <person name="Almeida R.N.D."/>
            <person name="Weir B.S."/>
            <person name="Guttman D.S."/>
        </authorList>
    </citation>
    <scope>NUCLEOTIDE SEQUENCE [LARGE SCALE GENOMIC DNA]</scope>
    <source>
        <strain evidence="14 15">ICMP 3353</strain>
    </source>
</reference>
<dbReference type="PANTHER" id="PTHR14027:SF2">
    <property type="entry name" value="RNA POLYMERASE-ASSOCIATED PROTEIN CTR9 HOMOLOG"/>
    <property type="match status" value="1"/>
</dbReference>
<evidence type="ECO:0000313" key="14">
    <source>
        <dbReference type="EMBL" id="RMQ49170.1"/>
    </source>
</evidence>
<dbReference type="Pfam" id="PF07219">
    <property type="entry name" value="HemY_N"/>
    <property type="match status" value="1"/>
</dbReference>
<dbReference type="InterPro" id="IPR019734">
    <property type="entry name" value="TPR_rpt"/>
</dbReference>
<keyword evidence="8" id="KW-0802">TPR repeat</keyword>
<dbReference type="InterPro" id="IPR011990">
    <property type="entry name" value="TPR-like_helical_dom_sf"/>
</dbReference>
<feature type="transmembrane region" description="Helical" evidence="12">
    <location>
        <begin position="47"/>
        <end position="73"/>
    </location>
</feature>
<keyword evidence="10 12" id="KW-0472">Membrane</keyword>
<dbReference type="GO" id="GO:0006355">
    <property type="term" value="P:regulation of DNA-templated transcription"/>
    <property type="evidence" value="ECO:0007669"/>
    <property type="project" value="InterPro"/>
</dbReference>
<dbReference type="GO" id="GO:0005886">
    <property type="term" value="C:plasma membrane"/>
    <property type="evidence" value="ECO:0007669"/>
    <property type="project" value="UniProtKB-SubCell"/>
</dbReference>
<keyword evidence="6 12" id="KW-0812">Transmembrane</keyword>
<evidence type="ECO:0000259" key="13">
    <source>
        <dbReference type="Pfam" id="PF07219"/>
    </source>
</evidence>
<dbReference type="EMBL" id="RBRE01000017">
    <property type="protein sequence ID" value="RMQ49170.1"/>
    <property type="molecule type" value="Genomic_DNA"/>
</dbReference>
<dbReference type="GO" id="GO:0006779">
    <property type="term" value="P:porphyrin-containing compound biosynthetic process"/>
    <property type="evidence" value="ECO:0007669"/>
    <property type="project" value="UniProtKB-KW"/>
</dbReference>